<reference evidence="1 2" key="1">
    <citation type="journal article" date="2010" name="J. Bacteriol.">
        <title>Complete genome sequence of Enterobacter cloacae subsp. cloacae type strain ATCC 13047.</title>
        <authorList>
            <person name="Ren Y."/>
            <person name="Ren Y."/>
            <person name="Zhou Z."/>
            <person name="Guo X."/>
            <person name="Li Y."/>
            <person name="Feng L."/>
            <person name="Wang L."/>
        </authorList>
    </citation>
    <scope>NUCLEOTIDE SEQUENCE [LARGE SCALE GENOMIC DNA]</scope>
    <source>
        <strain evidence="2">ATCC 13047 / DSM 30054 / NBRC 13535 / NCTC 10005 / WDCM 00083 / NCDC 279-56</strain>
        <plasmid evidence="1">pECL_A</plasmid>
    </source>
</reference>
<name>A0A0H3CTG8_ENTCC</name>
<organism evidence="1 2">
    <name type="scientific">Enterobacter cloacae subsp. cloacae (strain ATCC 13047 / DSM 30054 / NBRC 13535 / NCTC 10005 / WDCM 00083 / NCDC 279-56)</name>
    <dbReference type="NCBI Taxonomy" id="716541"/>
    <lineage>
        <taxon>Bacteria</taxon>
        <taxon>Pseudomonadati</taxon>
        <taxon>Pseudomonadota</taxon>
        <taxon>Gammaproteobacteria</taxon>
        <taxon>Enterobacterales</taxon>
        <taxon>Enterobacteriaceae</taxon>
        <taxon>Enterobacter</taxon>
        <taxon>Enterobacter cloacae complex</taxon>
    </lineage>
</organism>
<dbReference type="EnsemblBacteria" id="ADF64877">
    <property type="protein sequence ID" value="ADF64877"/>
    <property type="gene ID" value="ECL_A190"/>
</dbReference>
<dbReference type="KEGG" id="enc:ECL_A190"/>
<evidence type="ECO:0000313" key="1">
    <source>
        <dbReference type="EMBL" id="ADF64877.1"/>
    </source>
</evidence>
<proteinExistence type="predicted"/>
<protein>
    <submittedName>
        <fullName evidence="1">Uncharacterized protein</fullName>
    </submittedName>
</protein>
<keyword evidence="1" id="KW-0614">Plasmid</keyword>
<dbReference type="AlphaFoldDB" id="A0A0H3CTG8"/>
<dbReference type="HOGENOM" id="CLU_3183217_0_0_6"/>
<gene>
    <name evidence="1" type="ordered locus">ECL_A190</name>
</gene>
<accession>A0A0H3CTG8</accession>
<dbReference type="EMBL" id="CP001919">
    <property type="protein sequence ID" value="ADF64877.1"/>
    <property type="molecule type" value="Genomic_DNA"/>
</dbReference>
<sequence>MGSTVPYQVINAKCSRQMTGTEDYISADQGCVEKMEYTAPELATGD</sequence>
<keyword evidence="2" id="KW-1185">Reference proteome</keyword>
<geneLocation type="plasmid" evidence="1 2">
    <name>pECL_A</name>
</geneLocation>
<dbReference type="Proteomes" id="UP000002363">
    <property type="component" value="Plasmid pECL_A"/>
</dbReference>
<evidence type="ECO:0000313" key="2">
    <source>
        <dbReference type="Proteomes" id="UP000002363"/>
    </source>
</evidence>